<protein>
    <submittedName>
        <fullName evidence="2">DUF4810 domain-containing protein</fullName>
    </submittedName>
</protein>
<organism evidence="2 3">
    <name type="scientific">Pseudobowmanella zhangzhouensis</name>
    <dbReference type="NCBI Taxonomy" id="1537679"/>
    <lineage>
        <taxon>Bacteria</taxon>
        <taxon>Pseudomonadati</taxon>
        <taxon>Pseudomonadota</taxon>
        <taxon>Gammaproteobacteria</taxon>
        <taxon>Alteromonadales</taxon>
        <taxon>Alteromonadaceae</taxon>
    </lineage>
</organism>
<evidence type="ECO:0000313" key="3">
    <source>
        <dbReference type="Proteomes" id="UP001596364"/>
    </source>
</evidence>
<reference evidence="3" key="1">
    <citation type="journal article" date="2019" name="Int. J. Syst. Evol. Microbiol.">
        <title>The Global Catalogue of Microorganisms (GCM) 10K type strain sequencing project: providing services to taxonomists for standard genome sequencing and annotation.</title>
        <authorList>
            <consortium name="The Broad Institute Genomics Platform"/>
            <consortium name="The Broad Institute Genome Sequencing Center for Infectious Disease"/>
            <person name="Wu L."/>
            <person name="Ma J."/>
        </authorList>
    </citation>
    <scope>NUCLEOTIDE SEQUENCE [LARGE SCALE GENOMIC DNA]</scope>
    <source>
        <strain evidence="3">CGMCC 1.16031</strain>
    </source>
</reference>
<evidence type="ECO:0000313" key="2">
    <source>
        <dbReference type="EMBL" id="MFC6440854.1"/>
    </source>
</evidence>
<dbReference type="Pfam" id="PF16068">
    <property type="entry name" value="DUF4810"/>
    <property type="match status" value="1"/>
</dbReference>
<name>A0ABW1XQ89_9ALTE</name>
<comment type="caution">
    <text evidence="2">The sequence shown here is derived from an EMBL/GenBank/DDBJ whole genome shotgun (WGS) entry which is preliminary data.</text>
</comment>
<accession>A0ABW1XQ89</accession>
<dbReference type="InterPro" id="IPR014508">
    <property type="entry name" value="UCP020555_TPR-like"/>
</dbReference>
<evidence type="ECO:0000256" key="1">
    <source>
        <dbReference type="SAM" id="SignalP"/>
    </source>
</evidence>
<dbReference type="PROSITE" id="PS51257">
    <property type="entry name" value="PROKAR_LIPOPROTEIN"/>
    <property type="match status" value="1"/>
</dbReference>
<proteinExistence type="predicted"/>
<keyword evidence="3" id="KW-1185">Reference proteome</keyword>
<sequence length="124" mass="13936">MKKILTVSLFACLASGCAATNKDIYYWGDYSHSAYEYQSEPSEVSLAKHRNSLLEIIAKAPVSKKRVPPGIYAELAQLEIKQSNWENAKKYLQQEQMLFPESSVLVQTMLKMISSKETASVEAN</sequence>
<dbReference type="RefSeq" id="WP_131259764.1">
    <property type="nucleotide sequence ID" value="NZ_JBHSUS010000001.1"/>
</dbReference>
<gene>
    <name evidence="2" type="ORF">ACFP85_11935</name>
</gene>
<feature type="signal peptide" evidence="1">
    <location>
        <begin position="1"/>
        <end position="19"/>
    </location>
</feature>
<feature type="chain" id="PRO_5045732245" evidence="1">
    <location>
        <begin position="20"/>
        <end position="124"/>
    </location>
</feature>
<dbReference type="EMBL" id="JBHSUS010000001">
    <property type="protein sequence ID" value="MFC6440854.1"/>
    <property type="molecule type" value="Genomic_DNA"/>
</dbReference>
<keyword evidence="1" id="KW-0732">Signal</keyword>
<dbReference type="Proteomes" id="UP001596364">
    <property type="component" value="Unassembled WGS sequence"/>
</dbReference>